<organism evidence="6 7">
    <name type="scientific">Albula glossodonta</name>
    <name type="common">roundjaw bonefish</name>
    <dbReference type="NCBI Taxonomy" id="121402"/>
    <lineage>
        <taxon>Eukaryota</taxon>
        <taxon>Metazoa</taxon>
        <taxon>Chordata</taxon>
        <taxon>Craniata</taxon>
        <taxon>Vertebrata</taxon>
        <taxon>Euteleostomi</taxon>
        <taxon>Actinopterygii</taxon>
        <taxon>Neopterygii</taxon>
        <taxon>Teleostei</taxon>
        <taxon>Albuliformes</taxon>
        <taxon>Albulidae</taxon>
        <taxon>Albula</taxon>
    </lineage>
</organism>
<dbReference type="InterPro" id="IPR027417">
    <property type="entry name" value="P-loop_NTPase"/>
</dbReference>
<dbReference type="InterPro" id="IPR045058">
    <property type="entry name" value="GIMA/IAN/Toc"/>
</dbReference>
<gene>
    <name evidence="6" type="ORF">JZ751_004577</name>
</gene>
<feature type="compositionally biased region" description="Basic residues" evidence="4">
    <location>
        <begin position="806"/>
        <end position="830"/>
    </location>
</feature>
<dbReference type="PROSITE" id="PS51720">
    <property type="entry name" value="G_AIG1"/>
    <property type="match status" value="3"/>
</dbReference>
<protein>
    <recommendedName>
        <fullName evidence="5">AIG1-type G domain-containing protein</fullName>
    </recommendedName>
</protein>
<evidence type="ECO:0000313" key="6">
    <source>
        <dbReference type="EMBL" id="KAG9335448.1"/>
    </source>
</evidence>
<keyword evidence="3" id="KW-0342">GTP-binding</keyword>
<keyword evidence="7" id="KW-1185">Reference proteome</keyword>
<dbReference type="EMBL" id="JAFBMS010000119">
    <property type="protein sequence ID" value="KAG9335448.1"/>
    <property type="molecule type" value="Genomic_DNA"/>
</dbReference>
<comment type="similarity">
    <text evidence="1">Belongs to the TRAFAC class TrmE-Era-EngA-EngB-Septin-like GTPase superfamily. AIG1/Toc34/Toc159-like paraseptin GTPase family. IAN subfamily.</text>
</comment>
<feature type="region of interest" description="Disordered" evidence="4">
    <location>
        <begin position="767"/>
        <end position="845"/>
    </location>
</feature>
<dbReference type="AlphaFoldDB" id="A0A8T2NCF4"/>
<evidence type="ECO:0000256" key="3">
    <source>
        <dbReference type="ARBA" id="ARBA00023134"/>
    </source>
</evidence>
<evidence type="ECO:0000313" key="7">
    <source>
        <dbReference type="Proteomes" id="UP000824540"/>
    </source>
</evidence>
<feature type="domain" description="AIG1-type G" evidence="5">
    <location>
        <begin position="582"/>
        <end position="781"/>
    </location>
</feature>
<evidence type="ECO:0000259" key="5">
    <source>
        <dbReference type="PROSITE" id="PS51720"/>
    </source>
</evidence>
<evidence type="ECO:0000256" key="2">
    <source>
        <dbReference type="ARBA" id="ARBA00022741"/>
    </source>
</evidence>
<reference evidence="6" key="1">
    <citation type="thesis" date="2021" institute="BYU ScholarsArchive" country="Provo, UT, USA">
        <title>Applications of and Algorithms for Genome Assembly and Genomic Analyses with an Emphasis on Marine Teleosts.</title>
        <authorList>
            <person name="Pickett B.D."/>
        </authorList>
    </citation>
    <scope>NUCLEOTIDE SEQUENCE</scope>
    <source>
        <strain evidence="6">HI-2016</strain>
    </source>
</reference>
<proteinExistence type="inferred from homology"/>
<dbReference type="InterPro" id="IPR006703">
    <property type="entry name" value="G_AIG1"/>
</dbReference>
<dbReference type="PANTHER" id="PTHR10903:SF107">
    <property type="entry name" value="GTPASE IMAP FAMILY MEMBER 4-LIKE-RELATED"/>
    <property type="match status" value="1"/>
</dbReference>
<comment type="caution">
    <text evidence="6">The sequence shown here is derived from an EMBL/GenBank/DDBJ whole genome shotgun (WGS) entry which is preliminary data.</text>
</comment>
<evidence type="ECO:0000256" key="4">
    <source>
        <dbReference type="SAM" id="MobiDB-lite"/>
    </source>
</evidence>
<feature type="domain" description="AIG1-type G" evidence="5">
    <location>
        <begin position="102"/>
        <end position="302"/>
    </location>
</feature>
<feature type="compositionally biased region" description="Low complexity" evidence="4">
    <location>
        <begin position="767"/>
        <end position="776"/>
    </location>
</feature>
<dbReference type="Proteomes" id="UP000824540">
    <property type="component" value="Unassembled WGS sequence"/>
</dbReference>
<feature type="compositionally biased region" description="Basic and acidic residues" evidence="4">
    <location>
        <begin position="796"/>
        <end position="805"/>
    </location>
</feature>
<name>A0A8T2NCF4_9TELE</name>
<dbReference type="SUPFAM" id="SSF52540">
    <property type="entry name" value="P-loop containing nucleoside triphosphate hydrolases"/>
    <property type="match status" value="3"/>
</dbReference>
<dbReference type="PANTHER" id="PTHR10903">
    <property type="entry name" value="GTPASE, IMAP FAMILY MEMBER-RELATED"/>
    <property type="match status" value="1"/>
</dbReference>
<feature type="domain" description="AIG1-type G" evidence="5">
    <location>
        <begin position="347"/>
        <end position="547"/>
    </location>
</feature>
<dbReference type="Pfam" id="PF04548">
    <property type="entry name" value="AIG1"/>
    <property type="match status" value="3"/>
</dbReference>
<dbReference type="FunFam" id="3.40.50.300:FF:001809">
    <property type="entry name" value="Si:ch1073-365p7.2"/>
    <property type="match status" value="3"/>
</dbReference>
<dbReference type="Gene3D" id="3.40.50.300">
    <property type="entry name" value="P-loop containing nucleotide triphosphate hydrolases"/>
    <property type="match status" value="3"/>
</dbReference>
<accession>A0A8T2NCF4</accession>
<dbReference type="OrthoDB" id="9982588at2759"/>
<sequence length="845" mass="94190">MAPTCRLGNVTQFKFAAISTPDSAAVPPVTCRRSERDLNVLGELRDAAAGGKAFTCQVLKQAACDRCCISCVDRREGWSSRESEESKPPPPEGVGASEAHCLSELRIILLGGRETGKSSAGNTILGREMFVTGGRTAACEEVQGEVGAKQVTVVDTPGWWCDSPVLETPESVRQEILRSVSPCPQEPGAFLLAIDADESFTEAERRAVEQHLELLGESVWRHTLVLFTWGDWLGHTSIEEHVEATGRSLQWLIEKCDNRYHVLNNKSRGDGTQVTELLQKIEDMVAGGRGYLYPVNGVQPQALQERREGVEKRARERLIKVQQRRTLNRPLSLRWSSLTLQGEPQHLSRVSIVLLGPQNAGKSSTGNTILGQDQFCTEGRTVQCVKKQGERNRREVTVIDTPGWESTASACQSPELLKWEMAQCVSLSASGPLAFLLLIDVSTAFKQTHRTSVEQHLQILTDRVWNHTIVLFIWGDWLKHTTIEQYIETEGSALQWLVEKCANRYHVLSNEDRDNGTQVTEMLEKIEEMMSENRCSCFEEQRTLFHEEERNRREQRATERLMKTQQQGVALRSLLTGQSVRLSQLRIVLLGTENTGKSSAGNTILGQERFGTNEGTTQCVKGQGEVEGRLVTVIDTPGWAVDSSQSSPGMEKWEIARSVFLCAPGPHTVLLVVDVSTSFTEAHRRSVEEHLEVLGRRAWGLAIVLFTNGDWLGDTIIEHWIEAEGEALQWLVEKCGNRFHVLNNRNRGDRAQVTELLEKIEGVAAGSSESPYMSSSGLTPEAQEERDVISSTEMAPVKDTEEHMISSRRRNSKFHPPNRVKSPKLARRRLVSSAVPESHLGDKPT</sequence>
<keyword evidence="2" id="KW-0547">Nucleotide-binding</keyword>
<dbReference type="GO" id="GO:0005525">
    <property type="term" value="F:GTP binding"/>
    <property type="evidence" value="ECO:0007669"/>
    <property type="project" value="UniProtKB-KW"/>
</dbReference>
<evidence type="ECO:0000256" key="1">
    <source>
        <dbReference type="ARBA" id="ARBA00008535"/>
    </source>
</evidence>